<dbReference type="RefSeq" id="WP_181929421.1">
    <property type="nucleotide sequence ID" value="NZ_CP054698.1"/>
</dbReference>
<dbReference type="InterPro" id="IPR007712">
    <property type="entry name" value="RelE/ParE_toxin"/>
</dbReference>
<dbReference type="KEGG" id="ned:HUN01_31285"/>
<dbReference type="AlphaFoldDB" id="A0A7D7QNP9"/>
<dbReference type="InterPro" id="IPR035093">
    <property type="entry name" value="RelE/ParE_toxin_dom_sf"/>
</dbReference>
<dbReference type="EMBL" id="CP054698">
    <property type="protein sequence ID" value="QMS91864.1"/>
    <property type="molecule type" value="Genomic_DNA"/>
</dbReference>
<dbReference type="PANTHER" id="PTHR33755:SF5">
    <property type="entry name" value="TYPE II TOXIN-ANTITOXIN SYSTEM RELE_PARE FAMILY TOXIN"/>
    <property type="match status" value="1"/>
</dbReference>
<protein>
    <submittedName>
        <fullName evidence="3">Type II toxin-antitoxin system RelE/ParE family toxin</fullName>
    </submittedName>
</protein>
<evidence type="ECO:0000256" key="1">
    <source>
        <dbReference type="ARBA" id="ARBA00006226"/>
    </source>
</evidence>
<evidence type="ECO:0000313" key="3">
    <source>
        <dbReference type="EMBL" id="QMS91864.1"/>
    </source>
</evidence>
<accession>A0A7D7QNP9</accession>
<dbReference type="InterPro" id="IPR051803">
    <property type="entry name" value="TA_system_RelE-like_toxin"/>
</dbReference>
<dbReference type="Proteomes" id="UP000514713">
    <property type="component" value="Chromosome"/>
</dbReference>
<reference evidence="4" key="1">
    <citation type="submission" date="2020-06" db="EMBL/GenBank/DDBJ databases">
        <title>Nostoc edaphicum CCNP1411 genome.</title>
        <authorList>
            <person name="Fidor A."/>
            <person name="Grabski M."/>
            <person name="Gawor J."/>
            <person name="Gromadka R."/>
            <person name="Wegrzyn G."/>
            <person name="Mazur-Marzec H."/>
        </authorList>
    </citation>
    <scope>NUCLEOTIDE SEQUENCE [LARGE SCALE GENOMIC DNA]</scope>
    <source>
        <strain evidence="4">CCNP1411</strain>
    </source>
</reference>
<dbReference type="NCBIfam" id="TIGR02385">
    <property type="entry name" value="RelE_StbE"/>
    <property type="match status" value="1"/>
</dbReference>
<evidence type="ECO:0000256" key="2">
    <source>
        <dbReference type="ARBA" id="ARBA00022649"/>
    </source>
</evidence>
<dbReference type="PANTHER" id="PTHR33755">
    <property type="entry name" value="TOXIN PARE1-RELATED"/>
    <property type="match status" value="1"/>
</dbReference>
<dbReference type="Pfam" id="PF05016">
    <property type="entry name" value="ParE_toxin"/>
    <property type="match status" value="1"/>
</dbReference>
<dbReference type="SUPFAM" id="SSF143011">
    <property type="entry name" value="RelE-like"/>
    <property type="match status" value="1"/>
</dbReference>
<keyword evidence="4" id="KW-1185">Reference proteome</keyword>
<organism evidence="3 4">
    <name type="scientific">Nostoc edaphicum CCNP1411</name>
    <dbReference type="NCBI Taxonomy" id="1472755"/>
    <lineage>
        <taxon>Bacteria</taxon>
        <taxon>Bacillati</taxon>
        <taxon>Cyanobacteriota</taxon>
        <taxon>Cyanophyceae</taxon>
        <taxon>Nostocales</taxon>
        <taxon>Nostocaceae</taxon>
        <taxon>Nostoc</taxon>
    </lineage>
</organism>
<keyword evidence="2" id="KW-1277">Toxin-antitoxin system</keyword>
<dbReference type="Gene3D" id="3.30.2310.20">
    <property type="entry name" value="RelE-like"/>
    <property type="match status" value="1"/>
</dbReference>
<comment type="similarity">
    <text evidence="1">Belongs to the RelE toxin family.</text>
</comment>
<evidence type="ECO:0000313" key="4">
    <source>
        <dbReference type="Proteomes" id="UP000514713"/>
    </source>
</evidence>
<name>A0A7D7QNP9_9NOSO</name>
<sequence>MAQINWTNQALADLEAIGDFISRDAPSFAQVFVNRVFLSVERLENFPYSGRIVPEINQDNIREIIFGSYRIVYLVSNNLVNILTIFHSSREIKSSDLSSDLGD</sequence>
<proteinExistence type="inferred from homology"/>
<gene>
    <name evidence="3" type="ORF">HUN01_31285</name>
</gene>